<evidence type="ECO:0000313" key="2">
    <source>
        <dbReference type="EMBL" id="ALI34588.1"/>
    </source>
</evidence>
<dbReference type="AlphaFoldDB" id="A0A654LT94"/>
<feature type="region of interest" description="Disordered" evidence="1">
    <location>
        <begin position="1"/>
        <end position="35"/>
    </location>
</feature>
<sequence>MEKNYSDSKEHNKNGKVRILSNKYRLPSKHPESSKIHSSITLSCGRCKNSWVYTGKSLYYTSCSRCKSSINIKNGKLNEEIISVDGSFRGSHQQTRSRDKDSL</sequence>
<feature type="compositionally biased region" description="Basic and acidic residues" evidence="1">
    <location>
        <begin position="1"/>
        <end position="13"/>
    </location>
</feature>
<gene>
    <name evidence="2" type="ORF">NMY3_00374</name>
</gene>
<proteinExistence type="predicted"/>
<dbReference type="EMBL" id="CP012850">
    <property type="protein sequence ID" value="ALI34588.1"/>
    <property type="molecule type" value="Genomic_DNA"/>
</dbReference>
<protein>
    <submittedName>
        <fullName evidence="2">Uncharacterized protein</fullName>
    </submittedName>
</protein>
<organism evidence="2 3">
    <name type="scientific">Candidatus Nitrosocosmicus oleophilus</name>
    <dbReference type="NCBI Taxonomy" id="1353260"/>
    <lineage>
        <taxon>Archaea</taxon>
        <taxon>Nitrososphaerota</taxon>
        <taxon>Nitrososphaeria</taxon>
        <taxon>Nitrososphaerales</taxon>
        <taxon>Nitrososphaeraceae</taxon>
        <taxon>Candidatus Nitrosocosmicus</taxon>
    </lineage>
</organism>
<reference evidence="3" key="1">
    <citation type="submission" date="2015-10" db="EMBL/GenBank/DDBJ databases">
        <title>Niche specialization of a soil ammonia-oxidizing archaeon, Candidatus Nitrosocosmicus oleophilus.</title>
        <authorList>
            <person name="Jung M.-Y."/>
            <person name="Rhee S.-K."/>
        </authorList>
    </citation>
    <scope>NUCLEOTIDE SEQUENCE [LARGE SCALE GENOMIC DNA]</scope>
    <source>
        <strain evidence="3">MY3</strain>
    </source>
</reference>
<keyword evidence="3" id="KW-1185">Reference proteome</keyword>
<evidence type="ECO:0000256" key="1">
    <source>
        <dbReference type="SAM" id="MobiDB-lite"/>
    </source>
</evidence>
<dbReference type="Proteomes" id="UP000058925">
    <property type="component" value="Chromosome"/>
</dbReference>
<accession>A0A654LT94</accession>
<dbReference type="KEGG" id="taa:NMY3_00374"/>
<name>A0A654LT94_9ARCH</name>
<evidence type="ECO:0000313" key="3">
    <source>
        <dbReference type="Proteomes" id="UP000058925"/>
    </source>
</evidence>